<keyword evidence="1" id="KW-0472">Membrane</keyword>
<dbReference type="AlphaFoldDB" id="A0A1Y1JPM3"/>
<dbReference type="Proteomes" id="UP000195521">
    <property type="component" value="Unassembled WGS sequence"/>
</dbReference>
<evidence type="ECO:0000256" key="1">
    <source>
        <dbReference type="SAM" id="Phobius"/>
    </source>
</evidence>
<proteinExistence type="predicted"/>
<protein>
    <submittedName>
        <fullName evidence="2">Variable surface protein</fullName>
    </submittedName>
</protein>
<dbReference type="Pfam" id="PF05795">
    <property type="entry name" value="Plasmodium_Vir"/>
    <property type="match status" value="1"/>
</dbReference>
<dbReference type="EMBL" id="BDQF01000310">
    <property type="protein sequence ID" value="GAW84421.1"/>
    <property type="molecule type" value="Genomic_DNA"/>
</dbReference>
<dbReference type="RefSeq" id="XP_028547010.1">
    <property type="nucleotide sequence ID" value="XM_028691209.1"/>
</dbReference>
<reference evidence="3" key="1">
    <citation type="submission" date="2017-04" db="EMBL/GenBank/DDBJ databases">
        <title>Plasmodium gonderi genome.</title>
        <authorList>
            <person name="Arisue N."/>
            <person name="Honma H."/>
            <person name="Kawai S."/>
            <person name="Tougan T."/>
            <person name="Tanabe K."/>
            <person name="Horii T."/>
        </authorList>
    </citation>
    <scope>NUCLEOTIDE SEQUENCE [LARGE SCALE GENOMIC DNA]</scope>
    <source>
        <strain evidence="3">ATCC 30045</strain>
    </source>
</reference>
<evidence type="ECO:0000313" key="2">
    <source>
        <dbReference type="EMBL" id="GAW84421.1"/>
    </source>
</evidence>
<keyword evidence="1" id="KW-1133">Transmembrane helix</keyword>
<gene>
    <name evidence="2" type="ORF">PGO_002885</name>
</gene>
<keyword evidence="3" id="KW-1185">Reference proteome</keyword>
<organism evidence="2 3">
    <name type="scientific">Plasmodium gonderi</name>
    <dbReference type="NCBI Taxonomy" id="77519"/>
    <lineage>
        <taxon>Eukaryota</taxon>
        <taxon>Sar</taxon>
        <taxon>Alveolata</taxon>
        <taxon>Apicomplexa</taxon>
        <taxon>Aconoidasida</taxon>
        <taxon>Haemosporida</taxon>
        <taxon>Plasmodiidae</taxon>
        <taxon>Plasmodium</taxon>
        <taxon>Plasmodium (Plasmodium)</taxon>
    </lineage>
</organism>
<feature type="transmembrane region" description="Helical" evidence="1">
    <location>
        <begin position="193"/>
        <end position="215"/>
    </location>
</feature>
<dbReference type="OrthoDB" id="10664991at2759"/>
<evidence type="ECO:0000313" key="3">
    <source>
        <dbReference type="Proteomes" id="UP000195521"/>
    </source>
</evidence>
<keyword evidence="1" id="KW-0812">Transmembrane</keyword>
<sequence length="266" mass="31953">MMAMKDYSFINKFHIYEKIMENIEIREDDPSNAKCKELYNVDSDNVKSIIIKKCPQAISYLKTINDKEKSEREIACNYFYYWIYHDILQEKKIINSYKLAIYLITVYRYLYRNKNIYEIYTSKFSNNDDLEKLNIIYDMYKNHDIIERSCLRKDKDIFCDIIKEKIDPYMKIFKINDIVAITEEVKTTCKSNVISPIIITFVVTSLISIFLFILIKFTSYGSYIRLGLESIKKKWNTLDELKILQNSDIPNRIKMNERYNILYNVE</sequence>
<name>A0A1Y1JPM3_PLAGO</name>
<comment type="caution">
    <text evidence="2">The sequence shown here is derived from an EMBL/GenBank/DDBJ whole genome shotgun (WGS) entry which is preliminary data.</text>
</comment>
<dbReference type="InterPro" id="IPR008780">
    <property type="entry name" value="Plasmodium_Vir"/>
</dbReference>
<dbReference type="GeneID" id="39745229"/>
<accession>A0A1Y1JPM3</accession>